<protein>
    <submittedName>
        <fullName evidence="3">Uncharacterized protein</fullName>
    </submittedName>
</protein>
<evidence type="ECO:0000313" key="4">
    <source>
        <dbReference type="Proteomes" id="UP000001548"/>
    </source>
</evidence>
<name>A0A644F8L9_GIAIC</name>
<accession>A0A644F8L9</accession>
<reference evidence="3" key="2">
    <citation type="submission" date="2019-07" db="EMBL/GenBank/DDBJ databases">
        <title>New Giardia intestinalis WB genome in near-complete chromosomes.</title>
        <authorList>
            <person name="Xu F."/>
            <person name="Jex A."/>
            <person name="Svard S.G."/>
        </authorList>
    </citation>
    <scope>NUCLEOTIDE SEQUENCE</scope>
    <source>
        <strain evidence="3">WB C6</strain>
    </source>
</reference>
<dbReference type="Proteomes" id="UP000001548">
    <property type="component" value="Unassembled WGS sequence"/>
</dbReference>
<proteinExistence type="predicted"/>
<evidence type="ECO:0000256" key="1">
    <source>
        <dbReference type="SAM" id="MobiDB-lite"/>
    </source>
</evidence>
<dbReference type="EMBL" id="AACB03000001">
    <property type="protein sequence ID" value="KAE8304977.1"/>
    <property type="molecule type" value="Genomic_DNA"/>
</dbReference>
<feature type="region of interest" description="Disordered" evidence="1">
    <location>
        <begin position="1"/>
        <end position="69"/>
    </location>
</feature>
<dbReference type="InParanoid" id="A0A644F8L9"/>
<dbReference type="AlphaFoldDB" id="A0A644F8L9"/>
<sequence>MSLLYRLETRLEATESTSGELDGRGLAGLPAPRGEPPQEDAQARTPGHSRHADAPVDWAGSRRPQNPRQSQLLKKLGSLWSCAGLAERCGSRHSATPLRAEDPAGRRQQLVVGDVPNEGDGPSLPASAELWVSADKPGLRRARLSLAAEGGDPRQYQKTPINTSTPAPPCAKQSVLCGDLSQLVLRRWPG</sequence>
<comment type="caution">
    <text evidence="3">The sequence shown here is derived from an EMBL/GenBank/DDBJ whole genome shotgun (WGS) entry which is preliminary data.</text>
</comment>
<evidence type="ECO:0000313" key="2">
    <source>
        <dbReference type="EMBL" id="KAE8304972.1"/>
    </source>
</evidence>
<evidence type="ECO:0000313" key="3">
    <source>
        <dbReference type="EMBL" id="KAE8304977.1"/>
    </source>
</evidence>
<feature type="region of interest" description="Disordered" evidence="1">
    <location>
        <begin position="147"/>
        <end position="172"/>
    </location>
</feature>
<feature type="compositionally biased region" description="Polar residues" evidence="1">
    <location>
        <begin position="156"/>
        <end position="165"/>
    </location>
</feature>
<organism evidence="3 4">
    <name type="scientific">Giardia intestinalis (strain ATCC 50803 / WB clone C6)</name>
    <name type="common">Giardia lamblia</name>
    <dbReference type="NCBI Taxonomy" id="184922"/>
    <lineage>
        <taxon>Eukaryota</taxon>
        <taxon>Metamonada</taxon>
        <taxon>Diplomonadida</taxon>
        <taxon>Hexamitidae</taxon>
        <taxon>Giardiinae</taxon>
        <taxon>Giardia</taxon>
    </lineage>
</organism>
<keyword evidence="4" id="KW-1185">Reference proteome</keyword>
<gene>
    <name evidence="3" type="ORF">GL50803_0060223</name>
    <name evidence="2" type="ORF">GL50803_00d60223</name>
</gene>
<dbReference type="EMBL" id="AACB03000001">
    <property type="protein sequence ID" value="KAE8304972.1"/>
    <property type="molecule type" value="Genomic_DNA"/>
</dbReference>
<reference evidence="3 4" key="1">
    <citation type="journal article" date="2007" name="Science">
        <title>Genomic minimalism in the early diverging intestinal parasite Giardia lamblia.</title>
        <authorList>
            <person name="Morrison H.G."/>
            <person name="McArthur A.G."/>
            <person name="Gillin F.D."/>
            <person name="Aley S.B."/>
            <person name="Adam R.D."/>
            <person name="Olsen G.J."/>
            <person name="Best A.A."/>
            <person name="Cande W.Z."/>
            <person name="Chen F."/>
            <person name="Cipriano M.J."/>
            <person name="Davids B.J."/>
            <person name="Dawson S.C."/>
            <person name="Elmendorf H.G."/>
            <person name="Hehl A.B."/>
            <person name="Holder M.E."/>
            <person name="Huse S.M."/>
            <person name="Kim U.U."/>
            <person name="Lasek-Nesselquist E."/>
            <person name="Manning G."/>
            <person name="Nigam A."/>
            <person name="Nixon J.E."/>
            <person name="Palm D."/>
            <person name="Passamaneck N.E."/>
            <person name="Prabhu A."/>
            <person name="Reich C.I."/>
            <person name="Reiner D.S."/>
            <person name="Samuelson J."/>
            <person name="Svard S.G."/>
            <person name="Sogin M.L."/>
        </authorList>
    </citation>
    <scope>NUCLEOTIDE SEQUENCE [LARGE SCALE GENOMIC DNA]</scope>
    <source>
        <strain evidence="4">ATCC 50803 / WB clone C6</strain>
        <strain evidence="3">WB C6</strain>
    </source>
</reference>